<feature type="binding site" description="axial binding residue" evidence="14">
    <location>
        <position position="93"/>
    </location>
    <ligand>
        <name>heme</name>
        <dbReference type="ChEBI" id="CHEBI:30413"/>
    </ligand>
    <ligandPart>
        <name>Fe</name>
        <dbReference type="ChEBI" id="CHEBI:18248"/>
    </ligandPart>
</feature>
<evidence type="ECO:0000256" key="7">
    <source>
        <dbReference type="ARBA" id="ARBA00022692"/>
    </source>
</evidence>
<gene>
    <name evidence="16" type="ORF">U0R10_00620</name>
</gene>
<comment type="function">
    <text evidence="14 15">Catalyzes the oxidation of protoporphyrinogen IX to protoporphyrin IX.</text>
</comment>
<comment type="cofactor">
    <cofactor evidence="14 15">
        <name>heme b</name>
        <dbReference type="ChEBI" id="CHEBI:60344"/>
    </cofactor>
    <text evidence="14 15">Binds 1 heme b (iron(II)-protoporphyrin IX) group per subunit.</text>
</comment>
<feature type="transmembrane region" description="Helical" evidence="14">
    <location>
        <begin position="152"/>
        <end position="173"/>
    </location>
</feature>
<comment type="catalytic activity">
    <reaction evidence="13 14 15">
        <text>protoporphyrinogen IX + 3 A = protoporphyrin IX + 3 AH2</text>
        <dbReference type="Rhea" id="RHEA:62000"/>
        <dbReference type="ChEBI" id="CHEBI:13193"/>
        <dbReference type="ChEBI" id="CHEBI:17499"/>
        <dbReference type="ChEBI" id="CHEBI:57306"/>
        <dbReference type="ChEBI" id="CHEBI:57307"/>
    </reaction>
</comment>
<dbReference type="EMBL" id="JBBKXZ010000001">
    <property type="protein sequence ID" value="MFD3393112.1"/>
    <property type="molecule type" value="Genomic_DNA"/>
</dbReference>
<evidence type="ECO:0000256" key="12">
    <source>
        <dbReference type="ARBA" id="ARBA00023136"/>
    </source>
</evidence>
<dbReference type="PANTHER" id="PTHR40255">
    <property type="entry name" value="UPF0093 MEMBRANE PROTEIN SLR1790"/>
    <property type="match status" value="1"/>
</dbReference>
<evidence type="ECO:0000256" key="3">
    <source>
        <dbReference type="ARBA" id="ARBA00006501"/>
    </source>
</evidence>
<dbReference type="EC" id="1.3.99.-" evidence="14 15"/>
<comment type="caution">
    <text evidence="16">The sequence shown here is derived from an EMBL/GenBank/DDBJ whole genome shotgun (WGS) entry which is preliminary data.</text>
</comment>
<evidence type="ECO:0000256" key="11">
    <source>
        <dbReference type="ARBA" id="ARBA00023004"/>
    </source>
</evidence>
<feature type="transmembrane region" description="Helical" evidence="14">
    <location>
        <begin position="128"/>
        <end position="146"/>
    </location>
</feature>
<feature type="binding site" description="axial binding residue" evidence="14">
    <location>
        <position position="10"/>
    </location>
    <ligand>
        <name>heme</name>
        <dbReference type="ChEBI" id="CHEBI:30413"/>
    </ligand>
    <ligandPart>
        <name>Fe</name>
        <dbReference type="ChEBI" id="CHEBI:18248"/>
    </ligandPart>
</feature>
<name>A0ABW6D858_9BACT</name>
<evidence type="ECO:0000313" key="17">
    <source>
        <dbReference type="Proteomes" id="UP001598138"/>
    </source>
</evidence>
<accession>A0ABW6D858</accession>
<evidence type="ECO:0000256" key="15">
    <source>
        <dbReference type="PIRNR" id="PIRNR004638"/>
    </source>
</evidence>
<dbReference type="Proteomes" id="UP001598138">
    <property type="component" value="Unassembled WGS sequence"/>
</dbReference>
<evidence type="ECO:0000256" key="8">
    <source>
        <dbReference type="ARBA" id="ARBA00022723"/>
    </source>
</evidence>
<dbReference type="InterPro" id="IPR005265">
    <property type="entry name" value="HemJ-like"/>
</dbReference>
<keyword evidence="9 14" id="KW-1133">Transmembrane helix</keyword>
<keyword evidence="5 14" id="KW-1003">Cell membrane</keyword>
<evidence type="ECO:0000256" key="10">
    <source>
        <dbReference type="ARBA" id="ARBA00023002"/>
    </source>
</evidence>
<evidence type="ECO:0000256" key="6">
    <source>
        <dbReference type="ARBA" id="ARBA00022617"/>
    </source>
</evidence>
<organism evidence="16 17">
    <name type="scientific">Aquirufa avitistagni</name>
    <dbReference type="NCBI Taxonomy" id="3104728"/>
    <lineage>
        <taxon>Bacteria</taxon>
        <taxon>Pseudomonadati</taxon>
        <taxon>Bacteroidota</taxon>
        <taxon>Cytophagia</taxon>
        <taxon>Cytophagales</taxon>
        <taxon>Flectobacillaceae</taxon>
        <taxon>Aquirufa</taxon>
    </lineage>
</organism>
<evidence type="ECO:0000256" key="5">
    <source>
        <dbReference type="ARBA" id="ARBA00022475"/>
    </source>
</evidence>
<evidence type="ECO:0000313" key="16">
    <source>
        <dbReference type="EMBL" id="MFD3393112.1"/>
    </source>
</evidence>
<evidence type="ECO:0000256" key="2">
    <source>
        <dbReference type="ARBA" id="ARBA00005073"/>
    </source>
</evidence>
<keyword evidence="7 14" id="KW-0812">Transmembrane</keyword>
<dbReference type="PIRSF" id="PIRSF004638">
    <property type="entry name" value="UCP004638"/>
    <property type="match status" value="1"/>
</dbReference>
<evidence type="ECO:0000256" key="14">
    <source>
        <dbReference type="HAMAP-Rule" id="MF_02239"/>
    </source>
</evidence>
<keyword evidence="17" id="KW-1185">Reference proteome</keyword>
<reference evidence="16 17" key="1">
    <citation type="submission" date="2024-03" db="EMBL/GenBank/DDBJ databases">
        <title>Aquirufa genome sequencing.</title>
        <authorList>
            <person name="Pitt A."/>
            <person name="Hahn M.W."/>
        </authorList>
    </citation>
    <scope>NUCLEOTIDE SEQUENCE [LARGE SCALE GENOMIC DNA]</scope>
    <source>
        <strain evidence="16 17">OSTEICH-129V</strain>
    </source>
</reference>
<dbReference type="Pfam" id="PF03653">
    <property type="entry name" value="UPF0093"/>
    <property type="match status" value="1"/>
</dbReference>
<comment type="subunit">
    <text evidence="14">Homodimer.</text>
</comment>
<sequence>MDYSILKSLHIIFVISWFAGLFYLPRLLVYHAEAQSKEPNEKAILSAQFSKMEKLLFNAIMIPAMFLTWITGLSLIYLSWWDSFAAHTWLHLKLAFVVGITIYHFVCRHFIRQFQQGKFIISGPQLRLFNEIATILLVAVVFLVVTKNTTDLTQILLGFVIFAIVIMAAVKVVRKYRSNA</sequence>
<dbReference type="RefSeq" id="WP_377981741.1">
    <property type="nucleotide sequence ID" value="NZ_JBBKXZ010000001.1"/>
</dbReference>
<evidence type="ECO:0000256" key="1">
    <source>
        <dbReference type="ARBA" id="ARBA00004651"/>
    </source>
</evidence>
<keyword evidence="11 14" id="KW-0408">Iron</keyword>
<comment type="subcellular location">
    <subcellularLocation>
        <location evidence="1 14">Cell membrane</location>
        <topology evidence="1 14">Multi-pass membrane protein</topology>
    </subcellularLocation>
</comment>
<feature type="transmembrane region" description="Helical" evidence="14">
    <location>
        <begin position="6"/>
        <end position="24"/>
    </location>
</feature>
<evidence type="ECO:0000256" key="9">
    <source>
        <dbReference type="ARBA" id="ARBA00022989"/>
    </source>
</evidence>
<comment type="pathway">
    <text evidence="2 14 15">Porphyrin-containing compound metabolism; protoporphyrin-IX biosynthesis; protoporphyrin-IX from protoporphyrinogen-IX: step 1/1.</text>
</comment>
<keyword evidence="8 14" id="KW-0479">Metal-binding</keyword>
<feature type="transmembrane region" description="Helical" evidence="14">
    <location>
        <begin position="89"/>
        <end position="107"/>
    </location>
</feature>
<evidence type="ECO:0000256" key="4">
    <source>
        <dbReference type="ARBA" id="ARBA00017504"/>
    </source>
</evidence>
<keyword evidence="12 14" id="KW-0472">Membrane</keyword>
<keyword evidence="6 14" id="KW-0349">Heme</keyword>
<protein>
    <recommendedName>
        <fullName evidence="4 14">Protoporphyrinogen IX oxidase</fullName>
        <shortName evidence="14">PPO</shortName>
        <ecNumber evidence="14 15">1.3.99.-</ecNumber>
    </recommendedName>
</protein>
<proteinExistence type="inferred from homology"/>
<comment type="similarity">
    <text evidence="3 14 15">Belongs to the HemJ family.</text>
</comment>
<feature type="transmembrane region" description="Helical" evidence="14">
    <location>
        <begin position="55"/>
        <end position="77"/>
    </location>
</feature>
<dbReference type="PANTHER" id="PTHR40255:SF1">
    <property type="entry name" value="PROTOPORPHYRINOGEN IX OXIDASE"/>
    <property type="match status" value="1"/>
</dbReference>
<evidence type="ECO:0000256" key="13">
    <source>
        <dbReference type="ARBA" id="ARBA00048390"/>
    </source>
</evidence>
<dbReference type="HAMAP" id="MF_02239">
    <property type="entry name" value="HemJ"/>
    <property type="match status" value="1"/>
</dbReference>
<keyword evidence="10 14" id="KW-0560">Oxidoreductase</keyword>